<evidence type="ECO:0000313" key="1">
    <source>
        <dbReference type="EMBL" id="RXQ93038.1"/>
    </source>
</evidence>
<proteinExistence type="predicted"/>
<evidence type="ECO:0000313" key="2">
    <source>
        <dbReference type="Proteomes" id="UP000289703"/>
    </source>
</evidence>
<dbReference type="AlphaFoldDB" id="A0A4V1N012"/>
<gene>
    <name evidence="1" type="ORF">EO244_11250</name>
</gene>
<keyword evidence="2" id="KW-1185">Reference proteome</keyword>
<reference evidence="1 2" key="1">
    <citation type="submission" date="2019-01" db="EMBL/GenBank/DDBJ databases">
        <title>Ancylomarina salipaludis sp. nov., isolated from a salt marsh.</title>
        <authorList>
            <person name="Yoon J.-H."/>
        </authorList>
    </citation>
    <scope>NUCLEOTIDE SEQUENCE [LARGE SCALE GENOMIC DNA]</scope>
    <source>
        <strain evidence="1 2">SHSM-M15</strain>
    </source>
</reference>
<comment type="caution">
    <text evidence="1">The sequence shown here is derived from an EMBL/GenBank/DDBJ whole genome shotgun (WGS) entry which is preliminary data.</text>
</comment>
<organism evidence="1 2">
    <name type="scientific">Ancylomarina salipaludis</name>
    <dbReference type="NCBI Taxonomy" id="2501299"/>
    <lineage>
        <taxon>Bacteria</taxon>
        <taxon>Pseudomonadati</taxon>
        <taxon>Bacteroidota</taxon>
        <taxon>Bacteroidia</taxon>
        <taxon>Marinilabiliales</taxon>
        <taxon>Marinifilaceae</taxon>
        <taxon>Ancylomarina</taxon>
    </lineage>
</organism>
<sequence length="129" mass="15461">MDQVNLPDYNQIKVSKYRDKVGIIKQVAAQIEKDFYQFGFEVRFSGNPDEAYDELFSQIIEHVAYMLSQDYHRLILLLYQIDLSEKEILKNELKYPNVDKQQLLSELIIQRELKKVLIRNYFKENPDKL</sequence>
<dbReference type="Proteomes" id="UP000289703">
    <property type="component" value="Unassembled WGS sequence"/>
</dbReference>
<dbReference type="RefSeq" id="WP_129254769.1">
    <property type="nucleotide sequence ID" value="NZ_SAXA01000009.1"/>
</dbReference>
<accession>A0A4V1N012</accession>
<dbReference type="EMBL" id="SAXA01000009">
    <property type="protein sequence ID" value="RXQ93038.1"/>
    <property type="molecule type" value="Genomic_DNA"/>
</dbReference>
<name>A0A4V1N012_9BACT</name>
<protein>
    <submittedName>
        <fullName evidence="1">Uncharacterized protein</fullName>
    </submittedName>
</protein>
<dbReference type="OrthoDB" id="1120195at2"/>